<reference evidence="2 3" key="1">
    <citation type="submission" date="2016-10" db="EMBL/GenBank/DDBJ databases">
        <authorList>
            <person name="de Groot N.N."/>
        </authorList>
    </citation>
    <scope>NUCLEOTIDE SEQUENCE [LARGE SCALE GENOMIC DNA]</scope>
    <source>
        <strain evidence="2 3">DSM 527</strain>
    </source>
</reference>
<evidence type="ECO:0000259" key="1">
    <source>
        <dbReference type="Pfam" id="PF19573"/>
    </source>
</evidence>
<sequence>MPNLKLLKNCLPCAVWKRVVVVLLICAPFKGFSQYWQAGGFLGISNYSGDLVQQRVDLKYTRYSIGAHVKRDVNRYLTFRAGLTYGRIAGADSTNTDTMLLRRNLSFRSPILEAQLGAEFNFLDLDEKRITPYVFASVALFSFYPTTKDAQGNTVKLRALSTEGQGLAQYPTRKQYNLRQISIPFGAGVKVLLTDNWIAGFEIGFRKTFTDYLDDVSLTYVDRNTLLRSRGSKAVNYAYRGDEVTGGHVTPGTYPADGTQRGSAKYNDWYVFTGFTLSYRFGGGGGGYGPNRWRKQKVSNCPRF</sequence>
<feature type="domain" description="DUF6089" evidence="1">
    <location>
        <begin position="19"/>
        <end position="143"/>
    </location>
</feature>
<dbReference type="RefSeq" id="WP_143011571.1">
    <property type="nucleotide sequence ID" value="NZ_FNBN01000007.1"/>
</dbReference>
<name>A0A1G7XUJ1_CHIFI</name>
<organism evidence="2 3">
    <name type="scientific">Chitinophaga filiformis</name>
    <name type="common">Myxococcus filiformis</name>
    <name type="synonym">Flexibacter filiformis</name>
    <dbReference type="NCBI Taxonomy" id="104663"/>
    <lineage>
        <taxon>Bacteria</taxon>
        <taxon>Pseudomonadati</taxon>
        <taxon>Bacteroidota</taxon>
        <taxon>Chitinophagia</taxon>
        <taxon>Chitinophagales</taxon>
        <taxon>Chitinophagaceae</taxon>
        <taxon>Chitinophaga</taxon>
    </lineage>
</organism>
<feature type="domain" description="DUF6089" evidence="1">
    <location>
        <begin position="168"/>
        <end position="215"/>
    </location>
</feature>
<accession>A0A1G7XUJ1</accession>
<evidence type="ECO:0000313" key="3">
    <source>
        <dbReference type="Proteomes" id="UP000199045"/>
    </source>
</evidence>
<dbReference type="EMBL" id="FNBN01000007">
    <property type="protein sequence ID" value="SDG87839.1"/>
    <property type="molecule type" value="Genomic_DNA"/>
</dbReference>
<dbReference type="Proteomes" id="UP000199045">
    <property type="component" value="Unassembled WGS sequence"/>
</dbReference>
<dbReference type="InterPro" id="IPR011250">
    <property type="entry name" value="OMP/PagP_B-barrel"/>
</dbReference>
<gene>
    <name evidence="2" type="ORF">SAMN04488121_10786</name>
</gene>
<evidence type="ECO:0000313" key="2">
    <source>
        <dbReference type="EMBL" id="SDG87839.1"/>
    </source>
</evidence>
<dbReference type="STRING" id="104663.SAMN04488121_10786"/>
<dbReference type="InterPro" id="IPR045743">
    <property type="entry name" value="DUF6089"/>
</dbReference>
<dbReference type="AlphaFoldDB" id="A0A1G7XUJ1"/>
<protein>
    <recommendedName>
        <fullName evidence="1">DUF6089 domain-containing protein</fullName>
    </recommendedName>
</protein>
<proteinExistence type="predicted"/>
<dbReference type="Pfam" id="PF19573">
    <property type="entry name" value="DUF6089"/>
    <property type="match status" value="2"/>
</dbReference>
<dbReference type="SUPFAM" id="SSF56925">
    <property type="entry name" value="OMPA-like"/>
    <property type="match status" value="1"/>
</dbReference>
<dbReference type="OrthoDB" id="654178at2"/>